<name>A0AAD8Z5K6_9TELE</name>
<dbReference type="EMBL" id="JAROKS010000018">
    <property type="protein sequence ID" value="KAK1793030.1"/>
    <property type="molecule type" value="Genomic_DNA"/>
</dbReference>
<evidence type="ECO:0000313" key="3">
    <source>
        <dbReference type="Proteomes" id="UP001239994"/>
    </source>
</evidence>
<dbReference type="AlphaFoldDB" id="A0AAD8Z5K6"/>
<evidence type="ECO:0000256" key="1">
    <source>
        <dbReference type="SAM" id="MobiDB-lite"/>
    </source>
</evidence>
<organism evidence="2 3">
    <name type="scientific">Electrophorus voltai</name>
    <dbReference type="NCBI Taxonomy" id="2609070"/>
    <lineage>
        <taxon>Eukaryota</taxon>
        <taxon>Metazoa</taxon>
        <taxon>Chordata</taxon>
        <taxon>Craniata</taxon>
        <taxon>Vertebrata</taxon>
        <taxon>Euteleostomi</taxon>
        <taxon>Actinopterygii</taxon>
        <taxon>Neopterygii</taxon>
        <taxon>Teleostei</taxon>
        <taxon>Ostariophysi</taxon>
        <taxon>Gymnotiformes</taxon>
        <taxon>Gymnotoidei</taxon>
        <taxon>Gymnotidae</taxon>
        <taxon>Electrophorus</taxon>
    </lineage>
</organism>
<feature type="region of interest" description="Disordered" evidence="1">
    <location>
        <begin position="179"/>
        <end position="203"/>
    </location>
</feature>
<dbReference type="Proteomes" id="UP001239994">
    <property type="component" value="Unassembled WGS sequence"/>
</dbReference>
<accession>A0AAD8Z5K6</accession>
<evidence type="ECO:0008006" key="4">
    <source>
        <dbReference type="Google" id="ProtNLM"/>
    </source>
</evidence>
<reference evidence="2" key="1">
    <citation type="submission" date="2023-03" db="EMBL/GenBank/DDBJ databases">
        <title>Electrophorus voltai genome.</title>
        <authorList>
            <person name="Bian C."/>
        </authorList>
    </citation>
    <scope>NUCLEOTIDE SEQUENCE</scope>
    <source>
        <strain evidence="2">CB-2022</strain>
        <tissue evidence="2">Muscle</tissue>
    </source>
</reference>
<proteinExistence type="predicted"/>
<gene>
    <name evidence="2" type="ORF">P4O66_001610</name>
</gene>
<sequence>MVALWLRAHGRAVGPDSVSRRTALKNQLHDSNQSGYKLAHSIEKAFIAETEKHQAAKGAKLSSVLILLDLLAAFDTVNHNIPLTVLFSLGVTGVTWKWFQSYLDGRFYQNESNRDKQINPSTERPKTDEWNQFIHLSVHRVFVPAYRFAALRRSSALFRDSTGIHSTVYGGLAEREERTVTETALKEGNRSKDRRPEKKTEGA</sequence>
<comment type="caution">
    <text evidence="2">The sequence shown here is derived from an EMBL/GenBank/DDBJ whole genome shotgun (WGS) entry which is preliminary data.</text>
</comment>
<evidence type="ECO:0000313" key="2">
    <source>
        <dbReference type="EMBL" id="KAK1793030.1"/>
    </source>
</evidence>
<protein>
    <recommendedName>
        <fullName evidence="4">Reverse transcriptase domain-containing protein</fullName>
    </recommendedName>
</protein>
<keyword evidence="3" id="KW-1185">Reference proteome</keyword>